<sequence>MKFGVAAPATSVTPFNVKVLDPAPPVIPLPVVVIFSRPLLRFKVPEDLKPAPRSMAGPLSLAVTALVSSRLPIVKVPVAVPVPAPELVPTIRTGPLPRMSR</sequence>
<protein>
    <submittedName>
        <fullName evidence="1">Uncharacterized protein</fullName>
    </submittedName>
</protein>
<proteinExistence type="predicted"/>
<name>A0A645JWZ3_9ZZZZ</name>
<comment type="caution">
    <text evidence="1">The sequence shown here is derived from an EMBL/GenBank/DDBJ whole genome shotgun (WGS) entry which is preliminary data.</text>
</comment>
<reference evidence="1" key="1">
    <citation type="submission" date="2019-08" db="EMBL/GenBank/DDBJ databases">
        <authorList>
            <person name="Kucharzyk K."/>
            <person name="Murdoch R.W."/>
            <person name="Higgins S."/>
            <person name="Loffler F."/>
        </authorList>
    </citation>
    <scope>NUCLEOTIDE SEQUENCE</scope>
</reference>
<evidence type="ECO:0000313" key="1">
    <source>
        <dbReference type="EMBL" id="MPN64144.1"/>
    </source>
</evidence>
<gene>
    <name evidence="1" type="ORF">SDC9_211915</name>
</gene>
<organism evidence="1">
    <name type="scientific">bioreactor metagenome</name>
    <dbReference type="NCBI Taxonomy" id="1076179"/>
    <lineage>
        <taxon>unclassified sequences</taxon>
        <taxon>metagenomes</taxon>
        <taxon>ecological metagenomes</taxon>
    </lineage>
</organism>
<dbReference type="AlphaFoldDB" id="A0A645JWZ3"/>
<accession>A0A645JWZ3</accession>
<dbReference type="EMBL" id="VSSQ01144610">
    <property type="protein sequence ID" value="MPN64144.1"/>
    <property type="molecule type" value="Genomic_DNA"/>
</dbReference>